<comment type="caution">
    <text evidence="5">The sequence shown here is derived from an EMBL/GenBank/DDBJ whole genome shotgun (WGS) entry which is preliminary data.</text>
</comment>
<sequence>MARAVAAQETVAVREGNRRATEVALVTGASSGIGAAVARQLAAEQRWQLLLAGRDRPRLDGVARETGGVAVPCDLSAPSGARALAERAAREAGRIDLLIAAAGVGWAGPFTSMPAATVDEVLTVDLVSPVHLVQAALPYMLAQGRGHIVLVGSFAGSVGVRDEAVYSAAKAGVGAFADALRYELKGSGIHVTHIVPGAVDTPFFVRRGSAYPRARPRLIAPEKVADAVAAAVRTGHQEVYIPRWLRLPVGIRAIAPWPYRRLAARFG</sequence>
<evidence type="ECO:0000313" key="5">
    <source>
        <dbReference type="EMBL" id="MBM9506162.1"/>
    </source>
</evidence>
<evidence type="ECO:0000256" key="1">
    <source>
        <dbReference type="ARBA" id="ARBA00006484"/>
    </source>
</evidence>
<comment type="similarity">
    <text evidence="1 3">Belongs to the short-chain dehydrogenases/reductases (SDR) family.</text>
</comment>
<evidence type="ECO:0000256" key="3">
    <source>
        <dbReference type="RuleBase" id="RU000363"/>
    </source>
</evidence>
<dbReference type="PRINTS" id="PR00080">
    <property type="entry name" value="SDRFAMILY"/>
</dbReference>
<dbReference type="SMART" id="SM00822">
    <property type="entry name" value="PKS_KR"/>
    <property type="match status" value="1"/>
</dbReference>
<gene>
    <name evidence="5" type="ORF">ITX44_16700</name>
</gene>
<evidence type="ECO:0000256" key="2">
    <source>
        <dbReference type="ARBA" id="ARBA00023002"/>
    </source>
</evidence>
<dbReference type="Proteomes" id="UP000749040">
    <property type="component" value="Unassembled WGS sequence"/>
</dbReference>
<dbReference type="InterPro" id="IPR036291">
    <property type="entry name" value="NAD(P)-bd_dom_sf"/>
</dbReference>
<keyword evidence="6" id="KW-1185">Reference proteome</keyword>
<evidence type="ECO:0000313" key="6">
    <source>
        <dbReference type="Proteomes" id="UP000749040"/>
    </source>
</evidence>
<organism evidence="5 6">
    <name type="scientific">Actinacidiphila acididurans</name>
    <dbReference type="NCBI Taxonomy" id="2784346"/>
    <lineage>
        <taxon>Bacteria</taxon>
        <taxon>Bacillati</taxon>
        <taxon>Actinomycetota</taxon>
        <taxon>Actinomycetes</taxon>
        <taxon>Kitasatosporales</taxon>
        <taxon>Streptomycetaceae</taxon>
        <taxon>Actinacidiphila</taxon>
    </lineage>
</organism>
<dbReference type="PANTHER" id="PTHR44196:SF1">
    <property type="entry name" value="DEHYDROGENASE_REDUCTASE SDR FAMILY MEMBER 7B"/>
    <property type="match status" value="1"/>
</dbReference>
<dbReference type="PRINTS" id="PR00081">
    <property type="entry name" value="GDHRDH"/>
</dbReference>
<dbReference type="InterPro" id="IPR002347">
    <property type="entry name" value="SDR_fam"/>
</dbReference>
<dbReference type="Gene3D" id="3.40.50.720">
    <property type="entry name" value="NAD(P)-binding Rossmann-like Domain"/>
    <property type="match status" value="1"/>
</dbReference>
<dbReference type="InterPro" id="IPR057326">
    <property type="entry name" value="KR_dom"/>
</dbReference>
<proteinExistence type="inferred from homology"/>
<dbReference type="SUPFAM" id="SSF51735">
    <property type="entry name" value="NAD(P)-binding Rossmann-fold domains"/>
    <property type="match status" value="1"/>
</dbReference>
<feature type="domain" description="Ketoreductase" evidence="4">
    <location>
        <begin position="22"/>
        <end position="194"/>
    </location>
</feature>
<keyword evidence="2" id="KW-0560">Oxidoreductase</keyword>
<evidence type="ECO:0000259" key="4">
    <source>
        <dbReference type="SMART" id="SM00822"/>
    </source>
</evidence>
<dbReference type="Pfam" id="PF00106">
    <property type="entry name" value="adh_short"/>
    <property type="match status" value="1"/>
</dbReference>
<dbReference type="EMBL" id="JADKYB010000008">
    <property type="protein sequence ID" value="MBM9506162.1"/>
    <property type="molecule type" value="Genomic_DNA"/>
</dbReference>
<accession>A0ABS2TS49</accession>
<protein>
    <submittedName>
        <fullName evidence="5">SDR family NAD(P)-dependent oxidoreductase</fullName>
    </submittedName>
</protein>
<dbReference type="InterPro" id="IPR020904">
    <property type="entry name" value="Sc_DH/Rdtase_CS"/>
</dbReference>
<name>A0ABS2TS49_9ACTN</name>
<dbReference type="RefSeq" id="WP_205358026.1">
    <property type="nucleotide sequence ID" value="NZ_JADKYB010000008.1"/>
</dbReference>
<dbReference type="PROSITE" id="PS00061">
    <property type="entry name" value="ADH_SHORT"/>
    <property type="match status" value="1"/>
</dbReference>
<reference evidence="5 6" key="1">
    <citation type="submission" date="2021-01" db="EMBL/GenBank/DDBJ databases">
        <title>Streptomyces acididurans sp. nov., isolated from a peat swamp forest soil.</title>
        <authorList>
            <person name="Chantavorakit T."/>
            <person name="Duangmal K."/>
        </authorList>
    </citation>
    <scope>NUCLEOTIDE SEQUENCE [LARGE SCALE GENOMIC DNA]</scope>
    <source>
        <strain evidence="5 6">KK5PA1</strain>
    </source>
</reference>
<dbReference type="CDD" id="cd05233">
    <property type="entry name" value="SDR_c"/>
    <property type="match status" value="1"/>
</dbReference>
<dbReference type="PANTHER" id="PTHR44196">
    <property type="entry name" value="DEHYDROGENASE/REDUCTASE SDR FAMILY MEMBER 7B"/>
    <property type="match status" value="1"/>
</dbReference>